<keyword evidence="2" id="KW-1185">Reference proteome</keyword>
<evidence type="ECO:0000313" key="1">
    <source>
        <dbReference type="EMBL" id="MFC6397209.1"/>
    </source>
</evidence>
<comment type="caution">
    <text evidence="1">The sequence shown here is derived from an EMBL/GenBank/DDBJ whole genome shotgun (WGS) entry which is preliminary data.</text>
</comment>
<reference evidence="2" key="1">
    <citation type="journal article" date="2019" name="Int. J. Syst. Evol. Microbiol.">
        <title>The Global Catalogue of Microorganisms (GCM) 10K type strain sequencing project: providing services to taxonomists for standard genome sequencing and annotation.</title>
        <authorList>
            <consortium name="The Broad Institute Genomics Platform"/>
            <consortium name="The Broad Institute Genome Sequencing Center for Infectious Disease"/>
            <person name="Wu L."/>
            <person name="Ma J."/>
        </authorList>
    </citation>
    <scope>NUCLEOTIDE SEQUENCE [LARGE SCALE GENOMIC DNA]</scope>
    <source>
        <strain evidence="2">CGMCC 1.15277</strain>
    </source>
</reference>
<name>A0ABW1X403_9ACTN</name>
<sequence>MSVSPEQIAHDLAIVYVTNRHAIDVSGSFYVNSTEGLGGAIDSISGGGDVESTTLPDIDRHKTVTVPDGKKRFGLFQPTKEVETSEFVIDDTLRAMISDYRAAHARLLELLAKE</sequence>
<dbReference type="EMBL" id="JBHSUA010000018">
    <property type="protein sequence ID" value="MFC6397209.1"/>
    <property type="molecule type" value="Genomic_DNA"/>
</dbReference>
<dbReference type="RefSeq" id="WP_343884592.1">
    <property type="nucleotide sequence ID" value="NZ_BAAAKI010000003.1"/>
</dbReference>
<protein>
    <submittedName>
        <fullName evidence="1">Uncharacterized protein</fullName>
    </submittedName>
</protein>
<dbReference type="Proteomes" id="UP001596266">
    <property type="component" value="Unassembled WGS sequence"/>
</dbReference>
<proteinExistence type="predicted"/>
<organism evidence="1 2">
    <name type="scientific">Luteococcus sanguinis</name>
    <dbReference type="NCBI Taxonomy" id="174038"/>
    <lineage>
        <taxon>Bacteria</taxon>
        <taxon>Bacillati</taxon>
        <taxon>Actinomycetota</taxon>
        <taxon>Actinomycetes</taxon>
        <taxon>Propionibacteriales</taxon>
        <taxon>Propionibacteriaceae</taxon>
        <taxon>Luteococcus</taxon>
    </lineage>
</organism>
<gene>
    <name evidence="1" type="ORF">ACFP57_09490</name>
</gene>
<accession>A0ABW1X403</accession>
<evidence type="ECO:0000313" key="2">
    <source>
        <dbReference type="Proteomes" id="UP001596266"/>
    </source>
</evidence>